<dbReference type="Proteomes" id="UP000282084">
    <property type="component" value="Unassembled WGS sequence"/>
</dbReference>
<evidence type="ECO:0000313" key="2">
    <source>
        <dbReference type="Proteomes" id="UP000282084"/>
    </source>
</evidence>
<evidence type="ECO:0000313" key="1">
    <source>
        <dbReference type="EMBL" id="RKT55224.1"/>
    </source>
</evidence>
<sequence length="308" mass="32753">MGRPPGRERGHLAAADRRLGAHVPVDERGVRGGTASGGWAAPGTRVVAHPVPTRAPAARRGRWGDIGRTVVGNSLREARGALNPAPRFGRLVFGRANGKSVAGRSSGLLLQTCSPARTVRTAIRRGLFGHVPTGSPWFSGTMTTRPGRDAGSAFKVPPVCRGRRAGRGPLPTYGGIALRWAGAAGIGHGAFAGRRRGGSVRFRVIESPTRSRGGGALSATCRRPVYPILPWIAEDVRRVRPRRRRVRFCWRADTGPYQRMESSPASRRRGVRAAADTSPPLFGRGGACADRFAGARWEHLAGHPCAAG</sequence>
<reference evidence="1 2" key="1">
    <citation type="submission" date="2018-10" db="EMBL/GenBank/DDBJ databases">
        <title>Sequencing the genomes of 1000 actinobacteria strains.</title>
        <authorList>
            <person name="Klenk H.-P."/>
        </authorList>
    </citation>
    <scope>NUCLEOTIDE SEQUENCE [LARGE SCALE GENOMIC DNA]</scope>
    <source>
        <strain evidence="1 2">DSM 43800</strain>
    </source>
</reference>
<comment type="caution">
    <text evidence="1">The sequence shown here is derived from an EMBL/GenBank/DDBJ whole genome shotgun (WGS) entry which is preliminary data.</text>
</comment>
<organism evidence="1 2">
    <name type="scientific">Saccharothrix australiensis</name>
    <dbReference type="NCBI Taxonomy" id="2072"/>
    <lineage>
        <taxon>Bacteria</taxon>
        <taxon>Bacillati</taxon>
        <taxon>Actinomycetota</taxon>
        <taxon>Actinomycetes</taxon>
        <taxon>Pseudonocardiales</taxon>
        <taxon>Pseudonocardiaceae</taxon>
        <taxon>Saccharothrix</taxon>
    </lineage>
</organism>
<name>A0A495W1F3_9PSEU</name>
<accession>A0A495W1F3</accession>
<dbReference type="EMBL" id="RBXO01000001">
    <property type="protein sequence ID" value="RKT55224.1"/>
    <property type="molecule type" value="Genomic_DNA"/>
</dbReference>
<protein>
    <submittedName>
        <fullName evidence="1">Uncharacterized protein</fullName>
    </submittedName>
</protein>
<proteinExistence type="predicted"/>
<dbReference type="AlphaFoldDB" id="A0A495W1F3"/>
<gene>
    <name evidence="1" type="ORF">C8E97_3882</name>
</gene>
<keyword evidence="2" id="KW-1185">Reference proteome</keyword>